<proteinExistence type="predicted"/>
<dbReference type="EMBL" id="KL197757">
    <property type="protein sequence ID" value="KDQ50660.1"/>
    <property type="molecule type" value="Genomic_DNA"/>
</dbReference>
<dbReference type="HOGENOM" id="CLU_1816079_0_0_1"/>
<dbReference type="AlphaFoldDB" id="A0A067PA07"/>
<evidence type="ECO:0000313" key="1">
    <source>
        <dbReference type="EMBL" id="KDQ50660.1"/>
    </source>
</evidence>
<dbReference type="Proteomes" id="UP000027265">
    <property type="component" value="Unassembled WGS sequence"/>
</dbReference>
<accession>A0A067PA07</accession>
<name>A0A067PA07_9AGAM</name>
<reference evidence="2" key="1">
    <citation type="journal article" date="2014" name="Proc. Natl. Acad. Sci. U.S.A.">
        <title>Extensive sampling of basidiomycete genomes demonstrates inadequacy of the white-rot/brown-rot paradigm for wood decay fungi.</title>
        <authorList>
            <person name="Riley R."/>
            <person name="Salamov A.A."/>
            <person name="Brown D.W."/>
            <person name="Nagy L.G."/>
            <person name="Floudas D."/>
            <person name="Held B.W."/>
            <person name="Levasseur A."/>
            <person name="Lombard V."/>
            <person name="Morin E."/>
            <person name="Otillar R."/>
            <person name="Lindquist E.A."/>
            <person name="Sun H."/>
            <person name="LaButti K.M."/>
            <person name="Schmutz J."/>
            <person name="Jabbour D."/>
            <person name="Luo H."/>
            <person name="Baker S.E."/>
            <person name="Pisabarro A.G."/>
            <person name="Walton J.D."/>
            <person name="Blanchette R.A."/>
            <person name="Henrissat B."/>
            <person name="Martin F."/>
            <person name="Cullen D."/>
            <person name="Hibbett D.S."/>
            <person name="Grigoriev I.V."/>
        </authorList>
    </citation>
    <scope>NUCLEOTIDE SEQUENCE [LARGE SCALE GENOMIC DNA]</scope>
    <source>
        <strain evidence="2">MUCL 33604</strain>
    </source>
</reference>
<organism evidence="1 2">
    <name type="scientific">Jaapia argillacea MUCL 33604</name>
    <dbReference type="NCBI Taxonomy" id="933084"/>
    <lineage>
        <taxon>Eukaryota</taxon>
        <taxon>Fungi</taxon>
        <taxon>Dikarya</taxon>
        <taxon>Basidiomycota</taxon>
        <taxon>Agaricomycotina</taxon>
        <taxon>Agaricomycetes</taxon>
        <taxon>Agaricomycetidae</taxon>
        <taxon>Jaapiales</taxon>
        <taxon>Jaapiaceae</taxon>
        <taxon>Jaapia</taxon>
    </lineage>
</organism>
<gene>
    <name evidence="1" type="ORF">JAAARDRAFT_199791</name>
</gene>
<protein>
    <submittedName>
        <fullName evidence="1">Uncharacterized protein</fullName>
    </submittedName>
</protein>
<dbReference type="InParanoid" id="A0A067PA07"/>
<sequence>MINVVQLRLTDQSNSFLAYLNGTSQLISRNPPAVSQSSTSSGVSSSRHVEIVSSVLPFNGSLLPVDYSGKQTQGMTQFILLTVIPLTSTQNEHTRHESAIQSFLMPVPVESFDWQGYANQVDAWFTEYHRLEEEQEDENRGE</sequence>
<keyword evidence="2" id="KW-1185">Reference proteome</keyword>
<evidence type="ECO:0000313" key="2">
    <source>
        <dbReference type="Proteomes" id="UP000027265"/>
    </source>
</evidence>